<dbReference type="AlphaFoldDB" id="A0A226QT11"/>
<dbReference type="RefSeq" id="WP_089097183.1">
    <property type="nucleotide sequence ID" value="NZ_NDYL01000001.1"/>
</dbReference>
<reference evidence="1 2" key="1">
    <citation type="submission" date="2017-04" db="EMBL/GenBank/DDBJ databases">
        <title>The genome sequence of Parageobacillus galactosidasius DSM 18751.</title>
        <authorList>
            <person name="Ramaloko W.T."/>
            <person name="Koen N."/>
            <person name="Polliack S."/>
            <person name="Aliyu H."/>
            <person name="Lebre P."/>
            <person name="Mohr T."/>
            <person name="Oswald F."/>
            <person name="Zwick M."/>
            <person name="Neumann A."/>
            <person name="Syldatk C."/>
            <person name="Cowan D."/>
            <person name="De Maayer P."/>
        </authorList>
    </citation>
    <scope>NUCLEOTIDE SEQUENCE [LARGE SCALE GENOMIC DNA]</scope>
    <source>
        <strain evidence="1 2">DSM 18751</strain>
    </source>
</reference>
<gene>
    <name evidence="1" type="ORF">B9L23_07655</name>
</gene>
<protein>
    <submittedName>
        <fullName evidence="1">Uncharacterized protein</fullName>
    </submittedName>
</protein>
<keyword evidence="2" id="KW-1185">Reference proteome</keyword>
<dbReference type="EMBL" id="NDYL01000001">
    <property type="protein sequence ID" value="OXB94730.1"/>
    <property type="molecule type" value="Genomic_DNA"/>
</dbReference>
<proteinExistence type="predicted"/>
<organism evidence="1 2">
    <name type="scientific">Parageobacillus galactosidasius</name>
    <dbReference type="NCBI Taxonomy" id="883812"/>
    <lineage>
        <taxon>Bacteria</taxon>
        <taxon>Bacillati</taxon>
        <taxon>Bacillota</taxon>
        <taxon>Bacilli</taxon>
        <taxon>Bacillales</taxon>
        <taxon>Anoxybacillaceae</taxon>
        <taxon>Parageobacillus</taxon>
    </lineage>
</organism>
<dbReference type="Proteomes" id="UP000198394">
    <property type="component" value="Unassembled WGS sequence"/>
</dbReference>
<sequence length="148" mass="17421">MARQRISLVPDEVKQELVLESKIRNGEINPENFHQLTPEEQQKVQEILFKIASDKVNPSIGASTLEFVVFAFMRIVYKQLKGLALTAEDQEIKESLERIMQMHQITNDNISKQDWYFDYMKYAEEKAQAILKNREEHVQRKRKIIGEV</sequence>
<name>A0A226QT11_9BACL</name>
<evidence type="ECO:0000313" key="2">
    <source>
        <dbReference type="Proteomes" id="UP000198394"/>
    </source>
</evidence>
<comment type="caution">
    <text evidence="1">The sequence shown here is derived from an EMBL/GenBank/DDBJ whole genome shotgun (WGS) entry which is preliminary data.</text>
</comment>
<evidence type="ECO:0000313" key="1">
    <source>
        <dbReference type="EMBL" id="OXB94730.1"/>
    </source>
</evidence>
<accession>A0A226QT11</accession>